<dbReference type="OrthoDB" id="6435379at2759"/>
<feature type="non-terminal residue" evidence="1">
    <location>
        <position position="138"/>
    </location>
</feature>
<sequence length="138" mass="15610">MIDESTDISVDHKLIIYVKYLKNNESQNSLWANLKLSGECNADAMKEIIIKFLKEKKVPLSKVAGLSTDGAAVMMGKNNGINKKFQDMIPGLLHYHCIAHCLALTFPKLLIEYPYFKAARELGSLYAYFHSSNIRIEN</sequence>
<dbReference type="SUPFAM" id="SSF53098">
    <property type="entry name" value="Ribonuclease H-like"/>
    <property type="match status" value="1"/>
</dbReference>
<dbReference type="Proteomes" id="UP000054359">
    <property type="component" value="Unassembled WGS sequence"/>
</dbReference>
<dbReference type="InterPro" id="IPR012337">
    <property type="entry name" value="RNaseH-like_sf"/>
</dbReference>
<protein>
    <submittedName>
        <fullName evidence="1">Zinc finger protein 862</fullName>
    </submittedName>
</protein>
<gene>
    <name evidence="1" type="ORF">X975_21722</name>
</gene>
<evidence type="ECO:0000313" key="1">
    <source>
        <dbReference type="EMBL" id="KFM61726.1"/>
    </source>
</evidence>
<dbReference type="EMBL" id="KK114116">
    <property type="protein sequence ID" value="KFM61726.1"/>
    <property type="molecule type" value="Genomic_DNA"/>
</dbReference>
<accession>A0A087T9D7</accession>
<dbReference type="OMA" id="CNADAMK"/>
<name>A0A087T9D7_STEMI</name>
<evidence type="ECO:0000313" key="2">
    <source>
        <dbReference type="Proteomes" id="UP000054359"/>
    </source>
</evidence>
<organism evidence="1 2">
    <name type="scientific">Stegodyphus mimosarum</name>
    <name type="common">African social velvet spider</name>
    <dbReference type="NCBI Taxonomy" id="407821"/>
    <lineage>
        <taxon>Eukaryota</taxon>
        <taxon>Metazoa</taxon>
        <taxon>Ecdysozoa</taxon>
        <taxon>Arthropoda</taxon>
        <taxon>Chelicerata</taxon>
        <taxon>Arachnida</taxon>
        <taxon>Araneae</taxon>
        <taxon>Araneomorphae</taxon>
        <taxon>Entelegynae</taxon>
        <taxon>Eresoidea</taxon>
        <taxon>Eresidae</taxon>
        <taxon>Stegodyphus</taxon>
    </lineage>
</organism>
<reference evidence="1 2" key="1">
    <citation type="submission" date="2013-11" db="EMBL/GenBank/DDBJ databases">
        <title>Genome sequencing of Stegodyphus mimosarum.</title>
        <authorList>
            <person name="Bechsgaard J."/>
        </authorList>
    </citation>
    <scope>NUCLEOTIDE SEQUENCE [LARGE SCALE GENOMIC DNA]</scope>
</reference>
<dbReference type="PANTHER" id="PTHR46880:SF5">
    <property type="entry name" value="DUF4371 DOMAIN-CONTAINING PROTEIN"/>
    <property type="match status" value="1"/>
</dbReference>
<dbReference type="AlphaFoldDB" id="A0A087T9D7"/>
<keyword evidence="2" id="KW-1185">Reference proteome</keyword>
<dbReference type="PANTHER" id="PTHR46880">
    <property type="entry name" value="RAS-ASSOCIATING DOMAIN-CONTAINING PROTEIN"/>
    <property type="match status" value="1"/>
</dbReference>
<proteinExistence type="predicted"/>
<dbReference type="STRING" id="407821.A0A087T9D7"/>